<keyword evidence="4" id="KW-1185">Reference proteome</keyword>
<dbReference type="RefSeq" id="WP_109751269.1">
    <property type="nucleotide sequence ID" value="NZ_JALN02000001.1"/>
</dbReference>
<feature type="signal peptide" evidence="1">
    <location>
        <begin position="1"/>
        <end position="22"/>
    </location>
</feature>
<evidence type="ECO:0000259" key="2">
    <source>
        <dbReference type="Pfam" id="PF14230"/>
    </source>
</evidence>
<sequence>MRATTGLARLGAGLTAAGFAAAALSGCSLDVDTGGLAVSKTDLEKDITQRLQKAGQKPQTLTCAENLSGEVGKNTRCEVLLNGADSFDLVVTATKIDGEKISYNMVPAASKEQLDKLVAKTVSQSAGAAVDSADCDGGLDGRPGAEAHCDVTAAGETTRHTVTVTKVEGLMMYFHVQPAA</sequence>
<dbReference type="OrthoDB" id="3568721at2"/>
<protein>
    <recommendedName>
        <fullName evidence="2">DUF4333 domain-containing protein</fullName>
    </recommendedName>
</protein>
<name>A0A064CUH2_9MYCO</name>
<proteinExistence type="predicted"/>
<accession>A0A064CUH2</accession>
<evidence type="ECO:0000313" key="4">
    <source>
        <dbReference type="Proteomes" id="UP000022835"/>
    </source>
</evidence>
<feature type="domain" description="DUF4333" evidence="2">
    <location>
        <begin position="110"/>
        <end position="169"/>
    </location>
</feature>
<evidence type="ECO:0000256" key="1">
    <source>
        <dbReference type="SAM" id="SignalP"/>
    </source>
</evidence>
<dbReference type="EMBL" id="JALN02000001">
    <property type="protein sequence ID" value="KDF02468.1"/>
    <property type="molecule type" value="Genomic_DNA"/>
</dbReference>
<dbReference type="Pfam" id="PF14230">
    <property type="entry name" value="DUF4333"/>
    <property type="match status" value="2"/>
</dbReference>
<gene>
    <name evidence="3" type="ORF">Y900_026900</name>
</gene>
<dbReference type="InterPro" id="IPR025637">
    <property type="entry name" value="DUF4333"/>
</dbReference>
<dbReference type="AlphaFoldDB" id="A0A064CUH2"/>
<evidence type="ECO:0000313" key="3">
    <source>
        <dbReference type="EMBL" id="KDF02468.1"/>
    </source>
</evidence>
<reference evidence="3" key="1">
    <citation type="submission" date="2014-05" db="EMBL/GenBank/DDBJ databases">
        <title>Genome sequence of Mycobacterium aromaticivorans strain JS19b1T (= DSM 45407T).</title>
        <authorList>
            <person name="Kwak Y."/>
            <person name="Park G.-S."/>
            <person name="Li Q.X."/>
            <person name="Lee S.-E."/>
            <person name="Shin J.-H."/>
        </authorList>
    </citation>
    <scope>NUCLEOTIDE SEQUENCE [LARGE SCALE GENOMIC DNA]</scope>
    <source>
        <strain evidence="3">JS19b1</strain>
    </source>
</reference>
<dbReference type="PROSITE" id="PS51257">
    <property type="entry name" value="PROKAR_LIPOPROTEIN"/>
    <property type="match status" value="1"/>
</dbReference>
<feature type="domain" description="DUF4333" evidence="2">
    <location>
        <begin position="23"/>
        <end position="98"/>
    </location>
</feature>
<dbReference type="Proteomes" id="UP000022835">
    <property type="component" value="Unassembled WGS sequence"/>
</dbReference>
<dbReference type="eggNOG" id="ENOG50333I1">
    <property type="taxonomic scope" value="Bacteria"/>
</dbReference>
<feature type="chain" id="PRO_5001623492" description="DUF4333 domain-containing protein" evidence="1">
    <location>
        <begin position="23"/>
        <end position="180"/>
    </location>
</feature>
<keyword evidence="1" id="KW-0732">Signal</keyword>
<organism evidence="3 4">
    <name type="scientific">Mycolicibacterium aromaticivorans JS19b1 = JCM 16368</name>
    <dbReference type="NCBI Taxonomy" id="1440774"/>
    <lineage>
        <taxon>Bacteria</taxon>
        <taxon>Bacillati</taxon>
        <taxon>Actinomycetota</taxon>
        <taxon>Actinomycetes</taxon>
        <taxon>Mycobacteriales</taxon>
        <taxon>Mycobacteriaceae</taxon>
        <taxon>Mycolicibacterium</taxon>
    </lineage>
</organism>
<comment type="caution">
    <text evidence="3">The sequence shown here is derived from an EMBL/GenBank/DDBJ whole genome shotgun (WGS) entry which is preliminary data.</text>
</comment>